<dbReference type="PANTHER" id="PTHR39336">
    <property type="entry name" value="PYRIDOXAMINE PHOSPHATE OXIDASE FAMILY PROTEIN (AFU_ORTHOLOGUE AFUA_6G11440)"/>
    <property type="match status" value="1"/>
</dbReference>
<dbReference type="KEGG" id="afo:Afer_1160"/>
<evidence type="ECO:0000313" key="1">
    <source>
        <dbReference type="EMBL" id="ACU54093.1"/>
    </source>
</evidence>
<evidence type="ECO:0000313" key="2">
    <source>
        <dbReference type="Proteomes" id="UP000000771"/>
    </source>
</evidence>
<gene>
    <name evidence="1" type="ordered locus">Afer_1160</name>
</gene>
<keyword evidence="2" id="KW-1185">Reference proteome</keyword>
<dbReference type="STRING" id="525909.Afer_1160"/>
<sequence>MARTVRLEGSVAEVVRTCLVYFVATAPSDPRGHVNCSPRANDGTLILDGPDRLRIVDLVGSGAETIAHLRDNGRITVMIASFDKRPLVVRIYGRGRARSPLDFPELASTLVGVRAVLDIAIEEVRTSCGYGVPIAEGLRPRPQLGTWLEAKGPEGLADYVARHNRWSLDGLASIDGTWPSEAPSS</sequence>
<dbReference type="AlphaFoldDB" id="C7LZD5"/>
<dbReference type="InterPro" id="IPR012349">
    <property type="entry name" value="Split_barrel_FMN-bd"/>
</dbReference>
<dbReference type="OrthoDB" id="115989at2"/>
<dbReference type="PANTHER" id="PTHR39336:SF3">
    <property type="entry name" value="PYRIDOXAMINE PHOSPHATE OXIDASE"/>
    <property type="match status" value="1"/>
</dbReference>
<proteinExistence type="predicted"/>
<accession>C7LZD5</accession>
<reference evidence="1 2" key="1">
    <citation type="journal article" date="2009" name="Stand. Genomic Sci.">
        <title>Complete genome sequence of Acidimicrobium ferrooxidans type strain (ICP).</title>
        <authorList>
            <person name="Clum A."/>
            <person name="Nolan M."/>
            <person name="Lang E."/>
            <person name="Glavina Del Rio T."/>
            <person name="Tice H."/>
            <person name="Copeland A."/>
            <person name="Cheng J.F."/>
            <person name="Lucas S."/>
            <person name="Chen F."/>
            <person name="Bruce D."/>
            <person name="Goodwin L."/>
            <person name="Pitluck S."/>
            <person name="Ivanova N."/>
            <person name="Mavrommatis K."/>
            <person name="Mikhailova N."/>
            <person name="Pati A."/>
            <person name="Chen A."/>
            <person name="Palaniappan K."/>
            <person name="Goker M."/>
            <person name="Spring S."/>
            <person name="Land M."/>
            <person name="Hauser L."/>
            <person name="Chang Y.J."/>
            <person name="Jeffries C.C."/>
            <person name="Chain P."/>
            <person name="Bristow J."/>
            <person name="Eisen J.A."/>
            <person name="Markowitz V."/>
            <person name="Hugenholtz P."/>
            <person name="Kyrpides N.C."/>
            <person name="Klenk H.P."/>
            <person name="Lapidus A."/>
        </authorList>
    </citation>
    <scope>NUCLEOTIDE SEQUENCE [LARGE SCALE GENOMIC DNA]</scope>
    <source>
        <strain evidence="2">DSM 10331 / JCM 15462 / NBRC 103882 / ICP</strain>
    </source>
</reference>
<dbReference type="RefSeq" id="WP_015798579.1">
    <property type="nucleotide sequence ID" value="NC_013124.1"/>
</dbReference>
<dbReference type="HOGENOM" id="CLU_054794_1_1_11"/>
<name>C7LZD5_ACIFD</name>
<dbReference type="Proteomes" id="UP000000771">
    <property type="component" value="Chromosome"/>
</dbReference>
<dbReference type="SUPFAM" id="SSF50475">
    <property type="entry name" value="FMN-binding split barrel"/>
    <property type="match status" value="1"/>
</dbReference>
<dbReference type="Gene3D" id="2.30.110.10">
    <property type="entry name" value="Electron Transport, Fmn-binding Protein, Chain A"/>
    <property type="match status" value="1"/>
</dbReference>
<dbReference type="EMBL" id="CP001631">
    <property type="protein sequence ID" value="ACU54093.1"/>
    <property type="molecule type" value="Genomic_DNA"/>
</dbReference>
<dbReference type="eggNOG" id="COG3576">
    <property type="taxonomic scope" value="Bacteria"/>
</dbReference>
<organism evidence="1 2">
    <name type="scientific">Acidimicrobium ferrooxidans (strain DSM 10331 / JCM 15462 / NBRC 103882 / ICP)</name>
    <dbReference type="NCBI Taxonomy" id="525909"/>
    <lineage>
        <taxon>Bacteria</taxon>
        <taxon>Bacillati</taxon>
        <taxon>Actinomycetota</taxon>
        <taxon>Acidimicrobiia</taxon>
        <taxon>Acidimicrobiales</taxon>
        <taxon>Acidimicrobiaceae</taxon>
        <taxon>Acidimicrobium</taxon>
    </lineage>
</organism>
<protein>
    <submittedName>
        <fullName evidence="1">Pyridoxamine 5'-phosphate oxidase-related FMN-binding</fullName>
    </submittedName>
</protein>